<dbReference type="EMBL" id="BONP01000026">
    <property type="protein sequence ID" value="GIG41436.1"/>
    <property type="molecule type" value="Genomic_DNA"/>
</dbReference>
<accession>A0ABQ4DR91</accession>
<proteinExistence type="predicted"/>
<name>A0ABQ4DR91_9CELL</name>
<evidence type="ECO:0000256" key="1">
    <source>
        <dbReference type="SAM" id="MobiDB-lite"/>
    </source>
</evidence>
<dbReference type="RefSeq" id="WP_203675721.1">
    <property type="nucleotide sequence ID" value="NZ_BONP01000026.1"/>
</dbReference>
<gene>
    <name evidence="2" type="ORF">Cph01nite_31980</name>
</gene>
<organism evidence="2 3">
    <name type="scientific">Cellulomonas phragmiteti</name>
    <dbReference type="NCBI Taxonomy" id="478780"/>
    <lineage>
        <taxon>Bacteria</taxon>
        <taxon>Bacillati</taxon>
        <taxon>Actinomycetota</taxon>
        <taxon>Actinomycetes</taxon>
        <taxon>Micrococcales</taxon>
        <taxon>Cellulomonadaceae</taxon>
        <taxon>Cellulomonas</taxon>
    </lineage>
</organism>
<reference evidence="2 3" key="1">
    <citation type="submission" date="2021-01" db="EMBL/GenBank/DDBJ databases">
        <title>Whole genome shotgun sequence of Cellulomonas phragmiteti NBRC 110785.</title>
        <authorList>
            <person name="Komaki H."/>
            <person name="Tamura T."/>
        </authorList>
    </citation>
    <scope>NUCLEOTIDE SEQUENCE [LARGE SCALE GENOMIC DNA]</scope>
    <source>
        <strain evidence="2 3">NBRC 110785</strain>
    </source>
</reference>
<dbReference type="Proteomes" id="UP000614741">
    <property type="component" value="Unassembled WGS sequence"/>
</dbReference>
<comment type="caution">
    <text evidence="2">The sequence shown here is derived from an EMBL/GenBank/DDBJ whole genome shotgun (WGS) entry which is preliminary data.</text>
</comment>
<keyword evidence="3" id="KW-1185">Reference proteome</keyword>
<sequence length="52" mass="5916">MERRVVDKNAVKRSAERSTRASAKLEGRVVPKEFVRSAKVEQFVAARTRRAS</sequence>
<protein>
    <submittedName>
        <fullName evidence="2">Uncharacterized protein</fullName>
    </submittedName>
</protein>
<evidence type="ECO:0000313" key="3">
    <source>
        <dbReference type="Proteomes" id="UP000614741"/>
    </source>
</evidence>
<feature type="region of interest" description="Disordered" evidence="1">
    <location>
        <begin position="1"/>
        <end position="23"/>
    </location>
</feature>
<evidence type="ECO:0000313" key="2">
    <source>
        <dbReference type="EMBL" id="GIG41436.1"/>
    </source>
</evidence>